<reference evidence="1 2" key="1">
    <citation type="submission" date="2024-10" db="EMBL/GenBank/DDBJ databases">
        <authorList>
            <person name="Sang B.-I."/>
            <person name="Prabhaharan D."/>
        </authorList>
    </citation>
    <scope>NUCLEOTIDE SEQUENCE [LARGE SCALE GENOMIC DNA]</scope>
    <source>
        <strain evidence="1 2">MH</strain>
    </source>
</reference>
<evidence type="ECO:0000313" key="1">
    <source>
        <dbReference type="EMBL" id="MFG6273279.1"/>
    </source>
</evidence>
<accession>A0ABW7DPH0</accession>
<protein>
    <submittedName>
        <fullName evidence="1">Head decoration protein</fullName>
    </submittedName>
</protein>
<dbReference type="Proteomes" id="UP001605989">
    <property type="component" value="Unassembled WGS sequence"/>
</dbReference>
<dbReference type="InterPro" id="IPR004195">
    <property type="entry name" value="Head_decoration_D"/>
</dbReference>
<proteinExistence type="predicted"/>
<dbReference type="EMBL" id="JBIEKR010000006">
    <property type="protein sequence ID" value="MFG6273279.1"/>
    <property type="molecule type" value="Genomic_DNA"/>
</dbReference>
<name>A0ABW7DPH0_9FIRM</name>
<sequence>MAIKETTTITHEQMYGGPEKEILMANVTITAGKALEKGTLMTVTGTTAVATTSDGTANAILAYDVDATATAATVYVSGRFNRDQLHAADGDTVAAHEDQLRDYGIYLTKNL</sequence>
<dbReference type="RefSeq" id="WP_059076839.1">
    <property type="nucleotide sequence ID" value="NZ_CP011940.1"/>
</dbReference>
<dbReference type="Pfam" id="PF02924">
    <property type="entry name" value="HDPD"/>
    <property type="match status" value="1"/>
</dbReference>
<organism evidence="1 2">
    <name type="scientific">Megasphaera hexanoica</name>
    <dbReference type="NCBI Taxonomy" id="1675036"/>
    <lineage>
        <taxon>Bacteria</taxon>
        <taxon>Bacillati</taxon>
        <taxon>Bacillota</taxon>
        <taxon>Negativicutes</taxon>
        <taxon>Veillonellales</taxon>
        <taxon>Veillonellaceae</taxon>
        <taxon>Megasphaera</taxon>
    </lineage>
</organism>
<dbReference type="InterPro" id="IPR036630">
    <property type="entry name" value="Head_decoration_D_sf"/>
</dbReference>
<keyword evidence="2" id="KW-1185">Reference proteome</keyword>
<evidence type="ECO:0000313" key="2">
    <source>
        <dbReference type="Proteomes" id="UP001605989"/>
    </source>
</evidence>
<gene>
    <name evidence="1" type="ORF">ACGTZG_08770</name>
</gene>
<dbReference type="SUPFAM" id="SSF51274">
    <property type="entry name" value="Head decoration protein D (gpD, major capsid protein D)"/>
    <property type="match status" value="1"/>
</dbReference>
<comment type="caution">
    <text evidence="1">The sequence shown here is derived from an EMBL/GenBank/DDBJ whole genome shotgun (WGS) entry which is preliminary data.</text>
</comment>
<dbReference type="Gene3D" id="2.40.300.10">
    <property type="entry name" value="Head decoration protein D"/>
    <property type="match status" value="1"/>
</dbReference>